<dbReference type="AlphaFoldDB" id="A0A0K2XNM3"/>
<sequence>MAIEGVVLHLDHNVAIRCLSKAVELGSVEALVELARIAKANYCGIWMLEHEGGKAISGQELIDSF</sequence>
<name>A0A0K2XNM3_HELHE</name>
<organism evidence="1 2">
    <name type="scientific">Helicobacter heilmannii</name>
    <dbReference type="NCBI Taxonomy" id="35817"/>
    <lineage>
        <taxon>Bacteria</taxon>
        <taxon>Pseudomonadati</taxon>
        <taxon>Campylobacterota</taxon>
        <taxon>Epsilonproteobacteria</taxon>
        <taxon>Campylobacterales</taxon>
        <taxon>Helicobacteraceae</taxon>
        <taxon>Helicobacter</taxon>
    </lineage>
</organism>
<keyword evidence="2" id="KW-1185">Reference proteome</keyword>
<accession>A0A0K2XNM3</accession>
<dbReference type="EMBL" id="CDMK01000001">
    <property type="protein sequence ID" value="CRI33941.1"/>
    <property type="molecule type" value="Genomic_DNA"/>
</dbReference>
<proteinExistence type="predicted"/>
<dbReference type="Proteomes" id="UP000046090">
    <property type="component" value="Unassembled WGS sequence"/>
</dbReference>
<reference evidence="2" key="1">
    <citation type="submission" date="2014-12" db="EMBL/GenBank/DDBJ databases">
        <authorList>
            <person name="Smet A."/>
        </authorList>
    </citation>
    <scope>NUCLEOTIDE SEQUENCE [LARGE SCALE GENOMIC DNA]</scope>
</reference>
<gene>
    <name evidence="1" type="ORF">HHE01_16270</name>
</gene>
<evidence type="ECO:0000313" key="2">
    <source>
        <dbReference type="Proteomes" id="UP000046090"/>
    </source>
</evidence>
<evidence type="ECO:0000313" key="1">
    <source>
        <dbReference type="EMBL" id="CRI33941.1"/>
    </source>
</evidence>
<protein>
    <submittedName>
        <fullName evidence="1">Uncharacterized protein</fullName>
    </submittedName>
</protein>